<dbReference type="CDD" id="cd08509">
    <property type="entry name" value="PBP2_TmCBP_oligosaccharides_like"/>
    <property type="match status" value="1"/>
</dbReference>
<evidence type="ECO:0000313" key="6">
    <source>
        <dbReference type="EMBL" id="GGE49885.1"/>
    </source>
</evidence>
<dbReference type="GO" id="GO:1904680">
    <property type="term" value="F:peptide transmembrane transporter activity"/>
    <property type="evidence" value="ECO:0007669"/>
    <property type="project" value="TreeGrafter"/>
</dbReference>
<feature type="compositionally biased region" description="Low complexity" evidence="4">
    <location>
        <begin position="28"/>
        <end position="48"/>
    </location>
</feature>
<protein>
    <submittedName>
        <fullName evidence="6">Peptide ABC transporter substrate-binding protein</fullName>
    </submittedName>
</protein>
<dbReference type="PANTHER" id="PTHR30290:SF82">
    <property type="entry name" value="ABC-TYPE DIPEPTIDE_OLIGOPEPTIDE TRANSPORT SYSTEM, PERIPLASMIC COMPONENT"/>
    <property type="match status" value="1"/>
</dbReference>
<proteinExistence type="inferred from homology"/>
<feature type="region of interest" description="Disordered" evidence="4">
    <location>
        <begin position="28"/>
        <end position="52"/>
    </location>
</feature>
<dbReference type="InterPro" id="IPR039424">
    <property type="entry name" value="SBP_5"/>
</dbReference>
<dbReference type="Pfam" id="PF00496">
    <property type="entry name" value="SBP_bac_5"/>
    <property type="match status" value="1"/>
</dbReference>
<dbReference type="PROSITE" id="PS01040">
    <property type="entry name" value="SBP_BACTERIAL_5"/>
    <property type="match status" value="1"/>
</dbReference>
<dbReference type="GO" id="GO:0042597">
    <property type="term" value="C:periplasmic space"/>
    <property type="evidence" value="ECO:0007669"/>
    <property type="project" value="UniProtKB-ARBA"/>
</dbReference>
<evidence type="ECO:0000256" key="2">
    <source>
        <dbReference type="ARBA" id="ARBA00005695"/>
    </source>
</evidence>
<accession>A0A8J3DYH5</accession>
<comment type="subcellular location">
    <subcellularLocation>
        <location evidence="1">Cell membrane</location>
        <topology evidence="1">Lipid-anchor</topology>
    </subcellularLocation>
</comment>
<dbReference type="GO" id="GO:0015833">
    <property type="term" value="P:peptide transport"/>
    <property type="evidence" value="ECO:0007669"/>
    <property type="project" value="TreeGrafter"/>
</dbReference>
<dbReference type="InterPro" id="IPR000914">
    <property type="entry name" value="SBP_5_dom"/>
</dbReference>
<comment type="caution">
    <text evidence="6">The sequence shown here is derived from an EMBL/GenBank/DDBJ whole genome shotgun (WGS) entry which is preliminary data.</text>
</comment>
<dbReference type="PIRSF" id="PIRSF002741">
    <property type="entry name" value="MppA"/>
    <property type="match status" value="1"/>
</dbReference>
<evidence type="ECO:0000256" key="4">
    <source>
        <dbReference type="SAM" id="MobiDB-lite"/>
    </source>
</evidence>
<dbReference type="AlphaFoldDB" id="A0A8J3DYH5"/>
<reference evidence="6" key="2">
    <citation type="submission" date="2020-09" db="EMBL/GenBank/DDBJ databases">
        <authorList>
            <person name="Sun Q."/>
            <person name="Zhou Y."/>
        </authorList>
    </citation>
    <scope>NUCLEOTIDE SEQUENCE</scope>
    <source>
        <strain evidence="6">CGMCC 1.15371</strain>
    </source>
</reference>
<dbReference type="Gene3D" id="3.40.190.10">
    <property type="entry name" value="Periplasmic binding protein-like II"/>
    <property type="match status" value="1"/>
</dbReference>
<name>A0A8J3DYH5_9BACL</name>
<evidence type="ECO:0000313" key="7">
    <source>
        <dbReference type="Proteomes" id="UP000628775"/>
    </source>
</evidence>
<organism evidence="6 7">
    <name type="scientific">Pullulanibacillus camelliae</name>
    <dbReference type="NCBI Taxonomy" id="1707096"/>
    <lineage>
        <taxon>Bacteria</taxon>
        <taxon>Bacillati</taxon>
        <taxon>Bacillota</taxon>
        <taxon>Bacilli</taxon>
        <taxon>Bacillales</taxon>
        <taxon>Sporolactobacillaceae</taxon>
        <taxon>Pullulanibacillus</taxon>
    </lineage>
</organism>
<dbReference type="GO" id="GO:0043190">
    <property type="term" value="C:ATP-binding cassette (ABC) transporter complex"/>
    <property type="evidence" value="ECO:0007669"/>
    <property type="project" value="InterPro"/>
</dbReference>
<dbReference type="PANTHER" id="PTHR30290">
    <property type="entry name" value="PERIPLASMIC BINDING COMPONENT OF ABC TRANSPORTER"/>
    <property type="match status" value="1"/>
</dbReference>
<dbReference type="EMBL" id="BMIR01000017">
    <property type="protein sequence ID" value="GGE49885.1"/>
    <property type="molecule type" value="Genomic_DNA"/>
</dbReference>
<dbReference type="Proteomes" id="UP000628775">
    <property type="component" value="Unassembled WGS sequence"/>
</dbReference>
<dbReference type="SUPFAM" id="SSF53850">
    <property type="entry name" value="Periplasmic binding protein-like II"/>
    <property type="match status" value="1"/>
</dbReference>
<evidence type="ECO:0000259" key="5">
    <source>
        <dbReference type="Pfam" id="PF00496"/>
    </source>
</evidence>
<dbReference type="PROSITE" id="PS51257">
    <property type="entry name" value="PROKAR_LIPOPROTEIN"/>
    <property type="match status" value="1"/>
</dbReference>
<keyword evidence="7" id="KW-1185">Reference proteome</keyword>
<dbReference type="Gene3D" id="3.10.105.10">
    <property type="entry name" value="Dipeptide-binding Protein, Domain 3"/>
    <property type="match status" value="1"/>
</dbReference>
<dbReference type="InterPro" id="IPR023765">
    <property type="entry name" value="SBP_5_CS"/>
</dbReference>
<dbReference type="InterPro" id="IPR030678">
    <property type="entry name" value="Peptide/Ni-bd"/>
</dbReference>
<evidence type="ECO:0000256" key="1">
    <source>
        <dbReference type="ARBA" id="ARBA00004193"/>
    </source>
</evidence>
<dbReference type="RefSeq" id="WP_188696203.1">
    <property type="nucleotide sequence ID" value="NZ_BMIR01000017.1"/>
</dbReference>
<gene>
    <name evidence="6" type="ORF">GCM10011391_30800</name>
</gene>
<dbReference type="Gene3D" id="3.90.76.10">
    <property type="entry name" value="Dipeptide-binding Protein, Domain 1"/>
    <property type="match status" value="1"/>
</dbReference>
<evidence type="ECO:0000256" key="3">
    <source>
        <dbReference type="ARBA" id="ARBA00022729"/>
    </source>
</evidence>
<comment type="similarity">
    <text evidence="2">Belongs to the bacterial solute-binding protein 5 family.</text>
</comment>
<keyword evidence="3" id="KW-0732">Signal</keyword>
<sequence>MKGKFKRQVSFLFMVLLAIVLVLTGCTDKGSSGKASSDKAASGSSKSSTKQKPLVIGLAPAGQWQENFNPFSANASGGTNGLIFQPLYYLDPVSGKNTAMLATKFEWTNGNKTLAVTLRDNVKWSDGQDFTADDVIFTFNLLKKYPAADTNGIWKEVSSVEKKGDNEVDFNFDQPNVPFDNYVLGTDIVPQHIWKDLGDPSKAKITQKLAIGTGPYLLESFSPQLYKMKANPKFYGGEYAIKELQFPAFSGNDSEQLALTKGEIDWAGIFIPDADKVYVGTDKEHNKYWFPASNNVTLYPNLTNPILKDINVRKAISLAIDRQKLSDQAASGYDPLSSTTGLILPRDQKWIDPSIPKDQLKFELNQKKAIKTLEDAGYKKGSDGIFVSPSGKKLSFTLQTVSGWTDWATMAQLISQELKSIGIQIKIQQPEQAAYTSNVQGGKFELAISWTNQGPTPYKQYQDLLNSHGGWNLEKWNDPKTDAALKSFQSTTDEAKQKEAINYLQNVMVKQMPVISLVNGPVWYEYRTANYTGWPTEDDPYANPAPFNWPAPAIVLSKLKPAN</sequence>
<reference evidence="6" key="1">
    <citation type="journal article" date="2014" name="Int. J. Syst. Evol. Microbiol.">
        <title>Complete genome sequence of Corynebacterium casei LMG S-19264T (=DSM 44701T), isolated from a smear-ripened cheese.</title>
        <authorList>
            <consortium name="US DOE Joint Genome Institute (JGI-PGF)"/>
            <person name="Walter F."/>
            <person name="Albersmeier A."/>
            <person name="Kalinowski J."/>
            <person name="Ruckert C."/>
        </authorList>
    </citation>
    <scope>NUCLEOTIDE SEQUENCE</scope>
    <source>
        <strain evidence="6">CGMCC 1.15371</strain>
    </source>
</reference>
<feature type="domain" description="Solute-binding protein family 5" evidence="5">
    <location>
        <begin position="100"/>
        <end position="470"/>
    </location>
</feature>